<comment type="caution">
    <text evidence="1">The sequence shown here is derived from an EMBL/GenBank/DDBJ whole genome shotgun (WGS) entry which is preliminary data.</text>
</comment>
<dbReference type="EMBL" id="CASHSV030000109">
    <property type="protein sequence ID" value="CAJ2648266.1"/>
    <property type="molecule type" value="Genomic_DNA"/>
</dbReference>
<name>A0ACB0JTX0_TRIPR</name>
<organism evidence="1 2">
    <name type="scientific">Trifolium pratense</name>
    <name type="common">Red clover</name>
    <dbReference type="NCBI Taxonomy" id="57577"/>
    <lineage>
        <taxon>Eukaryota</taxon>
        <taxon>Viridiplantae</taxon>
        <taxon>Streptophyta</taxon>
        <taxon>Embryophyta</taxon>
        <taxon>Tracheophyta</taxon>
        <taxon>Spermatophyta</taxon>
        <taxon>Magnoliopsida</taxon>
        <taxon>eudicotyledons</taxon>
        <taxon>Gunneridae</taxon>
        <taxon>Pentapetalae</taxon>
        <taxon>rosids</taxon>
        <taxon>fabids</taxon>
        <taxon>Fabales</taxon>
        <taxon>Fabaceae</taxon>
        <taxon>Papilionoideae</taxon>
        <taxon>50 kb inversion clade</taxon>
        <taxon>NPAAA clade</taxon>
        <taxon>Hologalegina</taxon>
        <taxon>IRL clade</taxon>
        <taxon>Trifolieae</taxon>
        <taxon>Trifolium</taxon>
    </lineage>
</organism>
<accession>A0ACB0JTX0</accession>
<sequence>MKVNMDGSVTNLPPSAACGGVFRDHLVTFQGCFATPYQFYMRTLWPSSWPYRLAHNNGWQNVWIESDSQAALCTFGNHACSRAFEPTDGRTRNNNNPCSSLLHRLSVLLAAIHLRPEQSPLLHSHALLLYSHFAVST</sequence>
<reference evidence="1" key="1">
    <citation type="submission" date="2023-10" db="EMBL/GenBank/DDBJ databases">
        <authorList>
            <person name="Rodriguez Cubillos JULIANA M."/>
            <person name="De Vega J."/>
        </authorList>
    </citation>
    <scope>NUCLEOTIDE SEQUENCE</scope>
</reference>
<evidence type="ECO:0000313" key="2">
    <source>
        <dbReference type="Proteomes" id="UP001177021"/>
    </source>
</evidence>
<proteinExistence type="predicted"/>
<gene>
    <name evidence="1" type="ORF">MILVUS5_LOCUS16644</name>
</gene>
<dbReference type="Proteomes" id="UP001177021">
    <property type="component" value="Unassembled WGS sequence"/>
</dbReference>
<evidence type="ECO:0000313" key="1">
    <source>
        <dbReference type="EMBL" id="CAJ2648266.1"/>
    </source>
</evidence>
<keyword evidence="2" id="KW-1185">Reference proteome</keyword>
<protein>
    <submittedName>
        <fullName evidence="1">Uncharacterized protein</fullName>
    </submittedName>
</protein>